<evidence type="ECO:0000313" key="2">
    <source>
        <dbReference type="EMBL" id="PSR53418.1"/>
    </source>
</evidence>
<dbReference type="RefSeq" id="WP_106928027.1">
    <property type="nucleotide sequence ID" value="NZ_PYFT01000001.1"/>
</dbReference>
<evidence type="ECO:0000256" key="1">
    <source>
        <dbReference type="SAM" id="Phobius"/>
    </source>
</evidence>
<dbReference type="EMBL" id="PYFT01000001">
    <property type="protein sequence ID" value="PSR53418.1"/>
    <property type="molecule type" value="Genomic_DNA"/>
</dbReference>
<keyword evidence="3" id="KW-1185">Reference proteome</keyword>
<feature type="transmembrane region" description="Helical" evidence="1">
    <location>
        <begin position="7"/>
        <end position="27"/>
    </location>
</feature>
<keyword evidence="1" id="KW-0812">Transmembrane</keyword>
<dbReference type="OrthoDB" id="894338at2"/>
<sequence length="135" mass="14784">MRAIQKIIHYTLILAITLASAGFRIAVSNCSSNEMEKAITTSTHSNCCCKKPAPKSKTTSEDCGLGTCVVPTSVYCSLNSRQAYEQVAKLLRPINTYAVYAEVIYPALQEAQPYFTLPPPSSGRLRGILHQVFLI</sequence>
<evidence type="ECO:0000313" key="3">
    <source>
        <dbReference type="Proteomes" id="UP000240357"/>
    </source>
</evidence>
<accession>A0A2T2YD96</accession>
<protein>
    <submittedName>
        <fullName evidence="2">Uncharacterized protein</fullName>
    </submittedName>
</protein>
<dbReference type="Proteomes" id="UP000240357">
    <property type="component" value="Unassembled WGS sequence"/>
</dbReference>
<gene>
    <name evidence="2" type="ORF">AHMF7605_07685</name>
</gene>
<name>A0A2T2YD96_9BACT</name>
<comment type="caution">
    <text evidence="2">The sequence shown here is derived from an EMBL/GenBank/DDBJ whole genome shotgun (WGS) entry which is preliminary data.</text>
</comment>
<keyword evidence="1" id="KW-1133">Transmembrane helix</keyword>
<organism evidence="2 3">
    <name type="scientific">Adhaeribacter arboris</name>
    <dbReference type="NCBI Taxonomy" id="2072846"/>
    <lineage>
        <taxon>Bacteria</taxon>
        <taxon>Pseudomonadati</taxon>
        <taxon>Bacteroidota</taxon>
        <taxon>Cytophagia</taxon>
        <taxon>Cytophagales</taxon>
        <taxon>Hymenobacteraceae</taxon>
        <taxon>Adhaeribacter</taxon>
    </lineage>
</organism>
<keyword evidence="1" id="KW-0472">Membrane</keyword>
<dbReference type="AlphaFoldDB" id="A0A2T2YD96"/>
<proteinExistence type="predicted"/>
<reference evidence="2 3" key="1">
    <citation type="submission" date="2018-03" db="EMBL/GenBank/DDBJ databases">
        <title>Adhaeribacter sp. HMF7605 Genome sequencing and assembly.</title>
        <authorList>
            <person name="Kang H."/>
            <person name="Kang J."/>
            <person name="Cha I."/>
            <person name="Kim H."/>
            <person name="Joh K."/>
        </authorList>
    </citation>
    <scope>NUCLEOTIDE SEQUENCE [LARGE SCALE GENOMIC DNA]</scope>
    <source>
        <strain evidence="2 3">HMF7605</strain>
    </source>
</reference>